<reference evidence="2" key="2">
    <citation type="journal article" date="2023" name="IMA Fungus">
        <title>Comparative genomic study of the Penicillium genus elucidates a diverse pangenome and 15 lateral gene transfer events.</title>
        <authorList>
            <person name="Petersen C."/>
            <person name="Sorensen T."/>
            <person name="Nielsen M.R."/>
            <person name="Sondergaard T.E."/>
            <person name="Sorensen J.L."/>
            <person name="Fitzpatrick D.A."/>
            <person name="Frisvad J.C."/>
            <person name="Nielsen K.L."/>
        </authorList>
    </citation>
    <scope>NUCLEOTIDE SEQUENCE</scope>
    <source>
        <strain evidence="2">IBT 30069</strain>
    </source>
</reference>
<dbReference type="OrthoDB" id="4330117at2759"/>
<protein>
    <submittedName>
        <fullName evidence="2">Uncharacterized protein</fullName>
    </submittedName>
</protein>
<sequence length="302" mass="33172">MNWFNPPDFAHTAHNEPTSEDGDRQLHQEYHQVEDLQPQHKDLSGPSDSTVDDFEKRPDSSVIHGGRDELVRLQIRMNDLLNGGSESSPGHSLGLGEVMMVCKELLELLPVTMHRPSSTYGAKDNHHGDGTALPLKSINASPNNEFTGSSHDYGRRFNGKEGQHETQLIDHIALLQIATSYAFALQLIDCAIDDIGTSASNMEFVSLGTFNLASQPAMSTSVGAYMVSNMIQQLRNTISLLAPEYNSKQKPPAHTSAPQQESNSSRAPNEGIKVPMQAAMNMVHEKETSMLEKLANIMISPQ</sequence>
<dbReference type="AlphaFoldDB" id="A0A9W9ET56"/>
<feature type="region of interest" description="Disordered" evidence="1">
    <location>
        <begin position="1"/>
        <end position="65"/>
    </location>
</feature>
<feature type="region of interest" description="Disordered" evidence="1">
    <location>
        <begin position="246"/>
        <end position="269"/>
    </location>
</feature>
<accession>A0A9W9ET56</accession>
<keyword evidence="3" id="KW-1185">Reference proteome</keyword>
<dbReference type="Proteomes" id="UP001149165">
    <property type="component" value="Unassembled WGS sequence"/>
</dbReference>
<organism evidence="2 3">
    <name type="scientific">Penicillium angulare</name>
    <dbReference type="NCBI Taxonomy" id="116970"/>
    <lineage>
        <taxon>Eukaryota</taxon>
        <taxon>Fungi</taxon>
        <taxon>Dikarya</taxon>
        <taxon>Ascomycota</taxon>
        <taxon>Pezizomycotina</taxon>
        <taxon>Eurotiomycetes</taxon>
        <taxon>Eurotiomycetidae</taxon>
        <taxon>Eurotiales</taxon>
        <taxon>Aspergillaceae</taxon>
        <taxon>Penicillium</taxon>
    </lineage>
</organism>
<name>A0A9W9ET56_9EURO</name>
<comment type="caution">
    <text evidence="2">The sequence shown here is derived from an EMBL/GenBank/DDBJ whole genome shotgun (WGS) entry which is preliminary data.</text>
</comment>
<evidence type="ECO:0000313" key="2">
    <source>
        <dbReference type="EMBL" id="KAJ5087471.1"/>
    </source>
</evidence>
<evidence type="ECO:0000313" key="3">
    <source>
        <dbReference type="Proteomes" id="UP001149165"/>
    </source>
</evidence>
<gene>
    <name evidence="2" type="ORF">N7456_011087</name>
</gene>
<feature type="compositionally biased region" description="Basic and acidic residues" evidence="1">
    <location>
        <begin position="53"/>
        <end position="65"/>
    </location>
</feature>
<feature type="compositionally biased region" description="Polar residues" evidence="1">
    <location>
        <begin position="256"/>
        <end position="267"/>
    </location>
</feature>
<dbReference type="EMBL" id="JAPQKH010000007">
    <property type="protein sequence ID" value="KAJ5087471.1"/>
    <property type="molecule type" value="Genomic_DNA"/>
</dbReference>
<evidence type="ECO:0000256" key="1">
    <source>
        <dbReference type="SAM" id="MobiDB-lite"/>
    </source>
</evidence>
<feature type="compositionally biased region" description="Basic and acidic residues" evidence="1">
    <location>
        <begin position="21"/>
        <end position="43"/>
    </location>
</feature>
<reference evidence="2" key="1">
    <citation type="submission" date="2022-11" db="EMBL/GenBank/DDBJ databases">
        <authorList>
            <person name="Petersen C."/>
        </authorList>
    </citation>
    <scope>NUCLEOTIDE SEQUENCE</scope>
    <source>
        <strain evidence="2">IBT 30069</strain>
    </source>
</reference>
<proteinExistence type="predicted"/>